<evidence type="ECO:0008006" key="4">
    <source>
        <dbReference type="Google" id="ProtNLM"/>
    </source>
</evidence>
<feature type="transmembrane region" description="Helical" evidence="1">
    <location>
        <begin position="75"/>
        <end position="97"/>
    </location>
</feature>
<feature type="transmembrane region" description="Helical" evidence="1">
    <location>
        <begin position="6"/>
        <end position="28"/>
    </location>
</feature>
<reference evidence="3" key="1">
    <citation type="journal article" date="2019" name="Int. J. Syst. Evol. Microbiol.">
        <title>The Global Catalogue of Microorganisms (GCM) 10K type strain sequencing project: providing services to taxonomists for standard genome sequencing and annotation.</title>
        <authorList>
            <consortium name="The Broad Institute Genomics Platform"/>
            <consortium name="The Broad Institute Genome Sequencing Center for Infectious Disease"/>
            <person name="Wu L."/>
            <person name="Ma J."/>
        </authorList>
    </citation>
    <scope>NUCLEOTIDE SEQUENCE [LARGE SCALE GENOMIC DNA]</scope>
    <source>
        <strain evidence="3">NBRC 108728</strain>
    </source>
</reference>
<proteinExistence type="predicted"/>
<keyword evidence="1" id="KW-0812">Transmembrane</keyword>
<organism evidence="2 3">
    <name type="scientific">Frondihabitans sucicola</name>
    <dbReference type="NCBI Taxonomy" id="1268041"/>
    <lineage>
        <taxon>Bacteria</taxon>
        <taxon>Bacillati</taxon>
        <taxon>Actinomycetota</taxon>
        <taxon>Actinomycetes</taxon>
        <taxon>Micrococcales</taxon>
        <taxon>Microbacteriaceae</taxon>
        <taxon>Frondihabitans</taxon>
    </lineage>
</organism>
<dbReference type="RefSeq" id="WP_286347405.1">
    <property type="nucleotide sequence ID" value="NZ_AP027733.1"/>
</dbReference>
<sequence>MELFESLWLAIFAVPIGIGFTFPSWLLGRLGSFINPGGTQRLWLTRTSLNRWMGFIMSSILTLMLAIGLKTTGVFWLAFLVAVFAAASYFYAFMLGLGARDWKTVAHEADRTHLQAPRLDEMDHELISMIDEGRSL</sequence>
<dbReference type="Proteomes" id="UP001321486">
    <property type="component" value="Plasmid pNBRC108728a"/>
</dbReference>
<evidence type="ECO:0000313" key="3">
    <source>
        <dbReference type="Proteomes" id="UP001321486"/>
    </source>
</evidence>
<protein>
    <recommendedName>
        <fullName evidence="4">SdpI family protein</fullName>
    </recommendedName>
</protein>
<keyword evidence="1" id="KW-1133">Transmembrane helix</keyword>
<evidence type="ECO:0000256" key="1">
    <source>
        <dbReference type="SAM" id="Phobius"/>
    </source>
</evidence>
<dbReference type="EMBL" id="AP027733">
    <property type="protein sequence ID" value="BDZ52561.1"/>
    <property type="molecule type" value="Genomic_DNA"/>
</dbReference>
<accession>A0ABM8GVR6</accession>
<keyword evidence="2" id="KW-0614">Plasmid</keyword>
<feature type="transmembrane region" description="Helical" evidence="1">
    <location>
        <begin position="49"/>
        <end position="69"/>
    </location>
</feature>
<evidence type="ECO:0000313" key="2">
    <source>
        <dbReference type="EMBL" id="BDZ52561.1"/>
    </source>
</evidence>
<name>A0ABM8GVR6_9MICO</name>
<gene>
    <name evidence="2" type="ORF">GCM10025867_48020</name>
</gene>
<geneLocation type="plasmid" evidence="2 3">
    <name>pNBRC108728a</name>
</geneLocation>
<keyword evidence="3" id="KW-1185">Reference proteome</keyword>
<keyword evidence="1" id="KW-0472">Membrane</keyword>